<name>D1PA57_9BACT</name>
<evidence type="ECO:0000256" key="4">
    <source>
        <dbReference type="ARBA" id="ARBA00022989"/>
    </source>
</evidence>
<reference evidence="7" key="1">
    <citation type="submission" date="2009-11" db="EMBL/GenBank/DDBJ databases">
        <authorList>
            <person name="Weinstock G."/>
            <person name="Sodergren E."/>
            <person name="Clifton S."/>
            <person name="Fulton L."/>
            <person name="Fulton B."/>
            <person name="Courtney L."/>
            <person name="Fronick C."/>
            <person name="Harrison M."/>
            <person name="Strong C."/>
            <person name="Farmer C."/>
            <person name="Delahaunty K."/>
            <person name="Markovic C."/>
            <person name="Hall O."/>
            <person name="Minx P."/>
            <person name="Tomlinson C."/>
            <person name="Mitreva M."/>
            <person name="Nelson J."/>
            <person name="Hou S."/>
            <person name="Wollam A."/>
            <person name="Pepin K.H."/>
            <person name="Johnson M."/>
            <person name="Bhonagiri V."/>
            <person name="Nash W.E."/>
            <person name="Warren W."/>
            <person name="Chinwalla A."/>
            <person name="Mardis E.R."/>
            <person name="Wilson R.K."/>
        </authorList>
    </citation>
    <scope>NUCLEOTIDE SEQUENCE [LARGE SCALE GENOMIC DNA]</scope>
    <source>
        <strain evidence="7">DSM 18205</strain>
    </source>
</reference>
<dbReference type="GeneID" id="69849611"/>
<evidence type="ECO:0000313" key="8">
    <source>
        <dbReference type="Proteomes" id="UP000004477"/>
    </source>
</evidence>
<comment type="subcellular location">
    <subcellularLocation>
        <location evidence="1">Cell membrane</location>
        <topology evidence="1">Multi-pass membrane protein</topology>
    </subcellularLocation>
</comment>
<evidence type="ECO:0000313" key="7">
    <source>
        <dbReference type="EMBL" id="EFB36386.1"/>
    </source>
</evidence>
<dbReference type="InterPro" id="IPR003856">
    <property type="entry name" value="LPS_length_determ_N"/>
</dbReference>
<keyword evidence="3" id="KW-0812">Transmembrane</keyword>
<dbReference type="PaxDb" id="537011-PREVCOP_04082"/>
<dbReference type="STRING" id="537011.PREVCOP_04082"/>
<dbReference type="HOGENOM" id="CLU_062217_0_0_10"/>
<comment type="caution">
    <text evidence="7">The sequence shown here is derived from an EMBL/GenBank/DDBJ whole genome shotgun (WGS) entry which is preliminary data.</text>
</comment>
<keyword evidence="4" id="KW-1133">Transmembrane helix</keyword>
<dbReference type="InterPro" id="IPR050445">
    <property type="entry name" value="Bact_polysacc_biosynth/exp"/>
</dbReference>
<evidence type="ECO:0000256" key="1">
    <source>
        <dbReference type="ARBA" id="ARBA00004651"/>
    </source>
</evidence>
<gene>
    <name evidence="7" type="ORF">PREVCOP_04082</name>
</gene>
<accession>D1PA57</accession>
<sequence length="360" mass="40901">MRKDIENKNCNKQIKINLVSCIKILLADKRYILIYIFIAGILGLIVAFTTPKTYKSTVMLAPEESGAGFSGSISSLASMVGMNMKIGQSGDALYPEIYPDLVSSTDFIIGLFNVKIRTKDNLIMCDYYTYLKEHQKKALMDWPLAALSKVIEKFTQKDITPHRENNKINPFWLTKDEANIAKATEQNINCIVDKKTSVITISVTDQDPLVAALMADSVKAHLQIAITNYKTKKARVDLKYMEKLFDEARKQYDKARQQYGAAADADMDLSLQSYKLKTEDLENDMQLKYNIYQQVVEQLQLAQAKVQEKTPAFTVVQSASVPIRPSSRSKIMTIFIWMFLGFIVRATILGWNQLRLFITQ</sequence>
<dbReference type="PANTHER" id="PTHR32309">
    <property type="entry name" value="TYROSINE-PROTEIN KINASE"/>
    <property type="match status" value="1"/>
</dbReference>
<evidence type="ECO:0000259" key="6">
    <source>
        <dbReference type="Pfam" id="PF02706"/>
    </source>
</evidence>
<evidence type="ECO:0000256" key="5">
    <source>
        <dbReference type="ARBA" id="ARBA00023136"/>
    </source>
</evidence>
<feature type="domain" description="Polysaccharide chain length determinant N-terminal" evidence="6">
    <location>
        <begin position="15"/>
        <end position="67"/>
    </location>
</feature>
<dbReference type="GO" id="GO:0004713">
    <property type="term" value="F:protein tyrosine kinase activity"/>
    <property type="evidence" value="ECO:0007669"/>
    <property type="project" value="TreeGrafter"/>
</dbReference>
<evidence type="ECO:0000256" key="3">
    <source>
        <dbReference type="ARBA" id="ARBA00022692"/>
    </source>
</evidence>
<dbReference type="RefSeq" id="WP_006846800.1">
    <property type="nucleotide sequence ID" value="NZ_CP085932.1"/>
</dbReference>
<evidence type="ECO:0000256" key="2">
    <source>
        <dbReference type="ARBA" id="ARBA00022475"/>
    </source>
</evidence>
<dbReference type="EMBL" id="ACBX02000006">
    <property type="protein sequence ID" value="EFB36386.1"/>
    <property type="molecule type" value="Genomic_DNA"/>
</dbReference>
<dbReference type="Pfam" id="PF02706">
    <property type="entry name" value="Wzz"/>
    <property type="match status" value="1"/>
</dbReference>
<dbReference type="AlphaFoldDB" id="D1PA57"/>
<dbReference type="Proteomes" id="UP000004477">
    <property type="component" value="Unassembled WGS sequence"/>
</dbReference>
<organism evidence="7 8">
    <name type="scientific">Segatella copri DSM 18205</name>
    <dbReference type="NCBI Taxonomy" id="537011"/>
    <lineage>
        <taxon>Bacteria</taxon>
        <taxon>Pseudomonadati</taxon>
        <taxon>Bacteroidota</taxon>
        <taxon>Bacteroidia</taxon>
        <taxon>Bacteroidales</taxon>
        <taxon>Prevotellaceae</taxon>
        <taxon>Segatella</taxon>
    </lineage>
</organism>
<dbReference type="OrthoDB" id="1522571at2"/>
<keyword evidence="5" id="KW-0472">Membrane</keyword>
<proteinExistence type="predicted"/>
<dbReference type="GO" id="GO:0005886">
    <property type="term" value="C:plasma membrane"/>
    <property type="evidence" value="ECO:0007669"/>
    <property type="project" value="UniProtKB-SubCell"/>
</dbReference>
<dbReference type="PANTHER" id="PTHR32309:SF13">
    <property type="entry name" value="FERRIC ENTEROBACTIN TRANSPORT PROTEIN FEPE"/>
    <property type="match status" value="1"/>
</dbReference>
<protein>
    <submittedName>
        <fullName evidence="7">Chain length determinant protein</fullName>
    </submittedName>
</protein>
<keyword evidence="2" id="KW-1003">Cell membrane</keyword>
<keyword evidence="8" id="KW-1185">Reference proteome</keyword>